<evidence type="ECO:0000313" key="1">
    <source>
        <dbReference type="EMBL" id="CAJ1406916.1"/>
    </source>
</evidence>
<keyword evidence="2" id="KW-1185">Reference proteome</keyword>
<dbReference type="EMBL" id="CAUJNA010003650">
    <property type="protein sequence ID" value="CAJ1406916.1"/>
    <property type="molecule type" value="Genomic_DNA"/>
</dbReference>
<dbReference type="AlphaFoldDB" id="A0AA36JJS9"/>
<comment type="caution">
    <text evidence="1">The sequence shown here is derived from an EMBL/GenBank/DDBJ whole genome shotgun (WGS) entry which is preliminary data.</text>
</comment>
<dbReference type="Proteomes" id="UP001178507">
    <property type="component" value="Unassembled WGS sequence"/>
</dbReference>
<organism evidence="1 2">
    <name type="scientific">Effrenium voratum</name>
    <dbReference type="NCBI Taxonomy" id="2562239"/>
    <lineage>
        <taxon>Eukaryota</taxon>
        <taxon>Sar</taxon>
        <taxon>Alveolata</taxon>
        <taxon>Dinophyceae</taxon>
        <taxon>Suessiales</taxon>
        <taxon>Symbiodiniaceae</taxon>
        <taxon>Effrenium</taxon>
    </lineage>
</organism>
<sequence length="100" mass="10717">MAAFPGQIASRTHEHFFLSVGVVGRSGMTGSTFHAWEFLSGLPHPLEPLSPSSSLHALVLAGPFSEKEKLDFSALDSALADAALVRPEVRPEKLFAQAMN</sequence>
<reference evidence="1" key="1">
    <citation type="submission" date="2023-08" db="EMBL/GenBank/DDBJ databases">
        <authorList>
            <person name="Chen Y."/>
            <person name="Shah S."/>
            <person name="Dougan E. K."/>
            <person name="Thang M."/>
            <person name="Chan C."/>
        </authorList>
    </citation>
    <scope>NUCLEOTIDE SEQUENCE</scope>
</reference>
<gene>
    <name evidence="1" type="ORF">EVOR1521_LOCUS28745</name>
</gene>
<protein>
    <submittedName>
        <fullName evidence="1">Uncharacterized protein</fullName>
    </submittedName>
</protein>
<evidence type="ECO:0000313" key="2">
    <source>
        <dbReference type="Proteomes" id="UP001178507"/>
    </source>
</evidence>
<name>A0AA36JJS9_9DINO</name>
<proteinExistence type="predicted"/>
<accession>A0AA36JJS9</accession>